<sequence>MKHLRLGLAALITTAAAAAACATVWLAVGAVAGPAAAGSPAVLATVVALSLARRTVAGRREFARSAVLLPVIGVAAAGVGWLLVTVPAVGALLYIAGMSVPIWLRRFGPFAARLGALIALPLTAVLIVPVVPAASGTPWWAAALLTAAAGAVAVLWVAVAREVLGLLRIGPGHDEPAATVAATATVARPEAGRRASSPSPTPSASSSRRRLPASTRMAIQMAVALAAAFVVGWLVFPEHAMWVVLTAFIVNSGNRGRADVLHKSALRVAGAIGGTVLALGLAAAAPTASGFAAVVVVFVALFAGTWLRSYSYAFWALAVTVVLTILQQLVGVSPPAGEVGLLLERVLAIVVGALLGIGAAWFVLPVRSTDVLRKRLADLLIAVGAVLTAEPDDRQARAASFRAALRRVEELAPAHRARRLFGGTGVQPIDCIDAASALGPALDTRLTAAERGRMSPEQRERVRDALRLARASLAAPADLERVRARLNGLVSALQGGPVA</sequence>
<evidence type="ECO:0000256" key="1">
    <source>
        <dbReference type="ARBA" id="ARBA00004141"/>
    </source>
</evidence>
<dbReference type="InterPro" id="IPR049453">
    <property type="entry name" value="Memb_transporter_dom"/>
</dbReference>
<accession>A0A7W4YJJ6</accession>
<feature type="transmembrane region" description="Helical" evidence="6">
    <location>
        <begin position="276"/>
        <end position="303"/>
    </location>
</feature>
<dbReference type="EMBL" id="JACHVP010000003">
    <property type="protein sequence ID" value="MBB2968166.1"/>
    <property type="molecule type" value="Genomic_DNA"/>
</dbReference>
<feature type="transmembrane region" description="Helical" evidence="6">
    <location>
        <begin position="342"/>
        <end position="364"/>
    </location>
</feature>
<feature type="compositionally biased region" description="Low complexity" evidence="5">
    <location>
        <begin position="194"/>
        <end position="210"/>
    </location>
</feature>
<evidence type="ECO:0000259" key="8">
    <source>
        <dbReference type="Pfam" id="PF13515"/>
    </source>
</evidence>
<dbReference type="AlphaFoldDB" id="A0A7W4YJJ6"/>
<name>A0A7W4YJJ6_LEIAQ</name>
<evidence type="ECO:0000256" key="2">
    <source>
        <dbReference type="ARBA" id="ARBA00022692"/>
    </source>
</evidence>
<proteinExistence type="predicted"/>
<evidence type="ECO:0000313" key="9">
    <source>
        <dbReference type="EMBL" id="MBB2968166.1"/>
    </source>
</evidence>
<keyword evidence="2 6" id="KW-0812">Transmembrane</keyword>
<keyword evidence="7" id="KW-0732">Signal</keyword>
<evidence type="ECO:0000256" key="4">
    <source>
        <dbReference type="ARBA" id="ARBA00023136"/>
    </source>
</evidence>
<keyword evidence="4 6" id="KW-0472">Membrane</keyword>
<dbReference type="PROSITE" id="PS51257">
    <property type="entry name" value="PROKAR_LIPOPROTEIN"/>
    <property type="match status" value="1"/>
</dbReference>
<keyword evidence="10" id="KW-1185">Reference proteome</keyword>
<dbReference type="RefSeq" id="WP_183428658.1">
    <property type="nucleotide sequence ID" value="NZ_JACHVP010000003.1"/>
</dbReference>
<feature type="transmembrane region" description="Helical" evidence="6">
    <location>
        <begin position="63"/>
        <end position="82"/>
    </location>
</feature>
<comment type="caution">
    <text evidence="9">The sequence shown here is derived from an EMBL/GenBank/DDBJ whole genome shotgun (WGS) entry which is preliminary data.</text>
</comment>
<feature type="transmembrane region" description="Helical" evidence="6">
    <location>
        <begin position="139"/>
        <end position="159"/>
    </location>
</feature>
<feature type="domain" description="Integral membrane bound transporter" evidence="8">
    <location>
        <begin position="228"/>
        <end position="357"/>
    </location>
</feature>
<evidence type="ECO:0000256" key="6">
    <source>
        <dbReference type="SAM" id="Phobius"/>
    </source>
</evidence>
<evidence type="ECO:0000313" key="10">
    <source>
        <dbReference type="Proteomes" id="UP000538196"/>
    </source>
</evidence>
<dbReference type="Pfam" id="PF13515">
    <property type="entry name" value="FUSC_2"/>
    <property type="match status" value="1"/>
</dbReference>
<evidence type="ECO:0000256" key="7">
    <source>
        <dbReference type="SAM" id="SignalP"/>
    </source>
</evidence>
<evidence type="ECO:0000256" key="3">
    <source>
        <dbReference type="ARBA" id="ARBA00022989"/>
    </source>
</evidence>
<feature type="region of interest" description="Disordered" evidence="5">
    <location>
        <begin position="187"/>
        <end position="210"/>
    </location>
</feature>
<feature type="transmembrane region" description="Helical" evidence="6">
    <location>
        <begin position="31"/>
        <end position="51"/>
    </location>
</feature>
<feature type="transmembrane region" description="Helical" evidence="6">
    <location>
        <begin position="88"/>
        <end position="104"/>
    </location>
</feature>
<gene>
    <name evidence="9" type="ORF">FHX33_002936</name>
</gene>
<feature type="signal peptide" evidence="7">
    <location>
        <begin position="1"/>
        <end position="19"/>
    </location>
</feature>
<organism evidence="9 10">
    <name type="scientific">Leifsonia aquatica</name>
    <name type="common">Corynebacterium aquaticum</name>
    <dbReference type="NCBI Taxonomy" id="144185"/>
    <lineage>
        <taxon>Bacteria</taxon>
        <taxon>Bacillati</taxon>
        <taxon>Actinomycetota</taxon>
        <taxon>Actinomycetes</taxon>
        <taxon>Micrococcales</taxon>
        <taxon>Microbacteriaceae</taxon>
        <taxon>Leifsonia</taxon>
    </lineage>
</organism>
<feature type="chain" id="PRO_5039277054" description="Integral membrane bound transporter domain-containing protein" evidence="7">
    <location>
        <begin position="20"/>
        <end position="499"/>
    </location>
</feature>
<protein>
    <recommendedName>
        <fullName evidence="8">Integral membrane bound transporter domain-containing protein</fullName>
    </recommendedName>
</protein>
<dbReference type="Proteomes" id="UP000538196">
    <property type="component" value="Unassembled WGS sequence"/>
</dbReference>
<reference evidence="9 10" key="1">
    <citation type="submission" date="2020-08" db="EMBL/GenBank/DDBJ databases">
        <title>Sequencing the genomes of 1000 actinobacteria strains.</title>
        <authorList>
            <person name="Klenk H.-P."/>
        </authorList>
    </citation>
    <scope>NUCLEOTIDE SEQUENCE [LARGE SCALE GENOMIC DNA]</scope>
    <source>
        <strain evidence="9 10">DSM 20146</strain>
    </source>
</reference>
<keyword evidence="3 6" id="KW-1133">Transmembrane helix</keyword>
<feature type="transmembrane region" description="Helical" evidence="6">
    <location>
        <begin position="217"/>
        <end position="236"/>
    </location>
</feature>
<feature type="transmembrane region" description="Helical" evidence="6">
    <location>
        <begin position="310"/>
        <end position="330"/>
    </location>
</feature>
<comment type="subcellular location">
    <subcellularLocation>
        <location evidence="1">Membrane</location>
        <topology evidence="1">Multi-pass membrane protein</topology>
    </subcellularLocation>
</comment>
<feature type="transmembrane region" description="Helical" evidence="6">
    <location>
        <begin position="111"/>
        <end position="133"/>
    </location>
</feature>
<dbReference type="GO" id="GO:0016020">
    <property type="term" value="C:membrane"/>
    <property type="evidence" value="ECO:0007669"/>
    <property type="project" value="UniProtKB-SubCell"/>
</dbReference>
<evidence type="ECO:0000256" key="5">
    <source>
        <dbReference type="SAM" id="MobiDB-lite"/>
    </source>
</evidence>